<comment type="caution">
    <text evidence="2">The sequence shown here is derived from an EMBL/GenBank/DDBJ whole genome shotgun (WGS) entry which is preliminary data.</text>
</comment>
<dbReference type="HOGENOM" id="CLU_985904_0_0_9"/>
<dbReference type="Proteomes" id="UP000010420">
    <property type="component" value="Unassembled WGS sequence"/>
</dbReference>
<dbReference type="PATRIC" id="fig|545697.3.peg.210"/>
<keyword evidence="3" id="KW-1185">Reference proteome</keyword>
<keyword evidence="2" id="KW-0131">Cell cycle</keyword>
<dbReference type="InterPro" id="IPR002508">
    <property type="entry name" value="MurNAc-LAA_cat"/>
</dbReference>
<gene>
    <name evidence="2" type="ORF">HMPREF0216_00213</name>
</gene>
<dbReference type="RefSeq" id="WP_005210075.1">
    <property type="nucleotide sequence ID" value="NZ_KB291603.1"/>
</dbReference>
<proteinExistence type="predicted"/>
<evidence type="ECO:0000259" key="1">
    <source>
        <dbReference type="PROSITE" id="PS51724"/>
    </source>
</evidence>
<evidence type="ECO:0000313" key="2">
    <source>
        <dbReference type="EMBL" id="EKY29448.1"/>
    </source>
</evidence>
<dbReference type="GO" id="GO:0009253">
    <property type="term" value="P:peptidoglycan catabolic process"/>
    <property type="evidence" value="ECO:0007669"/>
    <property type="project" value="InterPro"/>
</dbReference>
<dbReference type="STRING" id="545697.HMPREF0216_00213"/>
<dbReference type="InterPro" id="IPR007730">
    <property type="entry name" value="SPOR-like_dom"/>
</dbReference>
<dbReference type="Pfam" id="PF05036">
    <property type="entry name" value="SPOR"/>
    <property type="match status" value="1"/>
</dbReference>
<dbReference type="GO" id="GO:0051301">
    <property type="term" value="P:cell division"/>
    <property type="evidence" value="ECO:0007669"/>
    <property type="project" value="UniProtKB-KW"/>
</dbReference>
<dbReference type="eggNOG" id="COG0860">
    <property type="taxonomic scope" value="Bacteria"/>
</dbReference>
<accession>L1QN94</accession>
<dbReference type="CDD" id="cd02696">
    <property type="entry name" value="MurNAc-LAA"/>
    <property type="match status" value="1"/>
</dbReference>
<dbReference type="SUPFAM" id="SSF110997">
    <property type="entry name" value="Sporulation related repeat"/>
    <property type="match status" value="1"/>
</dbReference>
<dbReference type="InterPro" id="IPR036680">
    <property type="entry name" value="SPOR-like_sf"/>
</dbReference>
<dbReference type="EMBL" id="AMEZ01000008">
    <property type="protein sequence ID" value="EKY29448.1"/>
    <property type="molecule type" value="Genomic_DNA"/>
</dbReference>
<sequence length="282" mass="31094">MTTYDTFLFTGHGTSEVTGAFDPGAISGGLREYDLAKAITTAAKKYLERTNLVIHYDESNFNDLDLAGNTYSVKAGMTVHINAGGGTGTEIWVPCNEKVLTDDFTIINDISQLLGIPNRGVKSRDYNTGNSYKRTNGQLLVYTDYYKEIRDAWSRGISLAILEVGFIDSSDESKINSNIDGIGLLVAKYIASISGTSINTAPIINQYYRVIVGSFIEEVNAENRLVEVKKAGFDSFITTKIINSKTYYRVVCGSFGNKVNAQVRVDELKKVGFDPFLEVYTK</sequence>
<dbReference type="GO" id="GO:0008745">
    <property type="term" value="F:N-acetylmuramoyl-L-alanine amidase activity"/>
    <property type="evidence" value="ECO:0007669"/>
    <property type="project" value="InterPro"/>
</dbReference>
<reference evidence="2 3" key="1">
    <citation type="submission" date="2012-05" db="EMBL/GenBank/DDBJ databases">
        <authorList>
            <person name="Weinstock G."/>
            <person name="Sodergren E."/>
            <person name="Lobos E.A."/>
            <person name="Fulton L."/>
            <person name="Fulton R."/>
            <person name="Courtney L."/>
            <person name="Fronick C."/>
            <person name="O'Laughlin M."/>
            <person name="Godfrey J."/>
            <person name="Wilson R.M."/>
            <person name="Miner T."/>
            <person name="Farmer C."/>
            <person name="Delehaunty K."/>
            <person name="Cordes M."/>
            <person name="Minx P."/>
            <person name="Tomlinson C."/>
            <person name="Chen J."/>
            <person name="Wollam A."/>
            <person name="Pepin K.H."/>
            <person name="Bhonagiri V."/>
            <person name="Zhang X."/>
            <person name="Suruliraj S."/>
            <person name="Warren W."/>
            <person name="Mitreva M."/>
            <person name="Mardis E.R."/>
            <person name="Wilson R.K."/>
        </authorList>
    </citation>
    <scope>NUCLEOTIDE SEQUENCE [LARGE SCALE GENOMIC DNA]</scope>
    <source>
        <strain evidence="2 3">DSM 1785</strain>
    </source>
</reference>
<keyword evidence="2" id="KW-0132">Cell division</keyword>
<feature type="domain" description="SPOR" evidence="1">
    <location>
        <begin position="202"/>
        <end position="282"/>
    </location>
</feature>
<name>L1QN94_9CLOT</name>
<dbReference type="OrthoDB" id="5344211at2"/>
<organism evidence="2 3">
    <name type="scientific">Clostridium celatum DSM 1785</name>
    <dbReference type="NCBI Taxonomy" id="545697"/>
    <lineage>
        <taxon>Bacteria</taxon>
        <taxon>Bacillati</taxon>
        <taxon>Bacillota</taxon>
        <taxon>Clostridia</taxon>
        <taxon>Eubacteriales</taxon>
        <taxon>Clostridiaceae</taxon>
        <taxon>Clostridium</taxon>
    </lineage>
</organism>
<dbReference type="Gene3D" id="3.40.630.40">
    <property type="entry name" value="Zn-dependent exopeptidases"/>
    <property type="match status" value="1"/>
</dbReference>
<protein>
    <submittedName>
        <fullName evidence="2">Sporulation and cell division repeat protein</fullName>
    </submittedName>
</protein>
<dbReference type="Pfam" id="PF01520">
    <property type="entry name" value="Amidase_3"/>
    <property type="match status" value="1"/>
</dbReference>
<dbReference type="Gene3D" id="3.30.70.1070">
    <property type="entry name" value="Sporulation related repeat"/>
    <property type="match status" value="1"/>
</dbReference>
<evidence type="ECO:0000313" key="3">
    <source>
        <dbReference type="Proteomes" id="UP000010420"/>
    </source>
</evidence>
<dbReference type="AlphaFoldDB" id="L1QN94"/>
<dbReference type="PROSITE" id="PS51724">
    <property type="entry name" value="SPOR"/>
    <property type="match status" value="1"/>
</dbReference>
<dbReference type="GO" id="GO:0042834">
    <property type="term" value="F:peptidoglycan binding"/>
    <property type="evidence" value="ECO:0007669"/>
    <property type="project" value="InterPro"/>
</dbReference>
<dbReference type="SUPFAM" id="SSF53187">
    <property type="entry name" value="Zn-dependent exopeptidases"/>
    <property type="match status" value="1"/>
</dbReference>